<reference evidence="9 10" key="1">
    <citation type="submission" date="2016-10" db="EMBL/GenBank/DDBJ databases">
        <authorList>
            <person name="de Groot N.N."/>
        </authorList>
    </citation>
    <scope>NUCLEOTIDE SEQUENCE [LARGE SCALE GENOMIC DNA]</scope>
    <source>
        <strain evidence="9 10">B7-7</strain>
    </source>
</reference>
<evidence type="ECO:0000256" key="7">
    <source>
        <dbReference type="SAM" id="Phobius"/>
    </source>
</evidence>
<name>A0A1H9G0V1_9GAMM</name>
<keyword evidence="5 7" id="KW-1133">Transmembrane helix</keyword>
<feature type="transmembrane region" description="Helical" evidence="7">
    <location>
        <begin position="125"/>
        <end position="143"/>
    </location>
</feature>
<feature type="transmembrane region" description="Helical" evidence="7">
    <location>
        <begin position="155"/>
        <end position="176"/>
    </location>
</feature>
<dbReference type="PANTHER" id="PTHR33932">
    <property type="entry name" value="NA(+)/H(+) ANTIPORTER SUBUNIT B"/>
    <property type="match status" value="1"/>
</dbReference>
<comment type="subcellular location">
    <subcellularLocation>
        <location evidence="1">Cell membrane</location>
        <topology evidence="1">Multi-pass membrane protein</topology>
    </subcellularLocation>
</comment>
<proteinExistence type="inferred from homology"/>
<dbReference type="InterPro" id="IPR050622">
    <property type="entry name" value="CPA3_antiporter_subunitB"/>
</dbReference>
<keyword evidence="3" id="KW-1003">Cell membrane</keyword>
<dbReference type="OrthoDB" id="4962908at2"/>
<dbReference type="EMBL" id="FOFO01000031">
    <property type="protein sequence ID" value="SEQ43717.1"/>
    <property type="molecule type" value="Genomic_DNA"/>
</dbReference>
<dbReference type="STRING" id="867345.SAMN05421693_13122"/>
<dbReference type="AlphaFoldDB" id="A0A1H9G0V1"/>
<keyword evidence="4 7" id="KW-0812">Transmembrane</keyword>
<evidence type="ECO:0000256" key="3">
    <source>
        <dbReference type="ARBA" id="ARBA00022475"/>
    </source>
</evidence>
<dbReference type="Proteomes" id="UP000199496">
    <property type="component" value="Unassembled WGS sequence"/>
</dbReference>
<evidence type="ECO:0000256" key="5">
    <source>
        <dbReference type="ARBA" id="ARBA00022989"/>
    </source>
</evidence>
<evidence type="ECO:0000256" key="4">
    <source>
        <dbReference type="ARBA" id="ARBA00022692"/>
    </source>
</evidence>
<evidence type="ECO:0000256" key="1">
    <source>
        <dbReference type="ARBA" id="ARBA00004651"/>
    </source>
</evidence>
<dbReference type="InterPro" id="IPR007182">
    <property type="entry name" value="MnhB"/>
</dbReference>
<sequence length="219" mass="22688">MTRHRAAATLMPLMSLALAGLLVVAVLDLPPQSGLAEPVAGAMDRAGVDHPVTAVLLNFRAYDTFLELAVLLLAVLAVWSLGRRDPIPARPVQGPVLHGTLRHLIPVAVVTGGYLVWVGSSDSGGAFQGGAVLGAAGVMLMLSRPRELPMLPAPLQRLGLALGVCVFLAVGTAGLLAGHGFMGYPPDWAYPLILGIELVAALSIALTLVLLFLGGRHGH</sequence>
<dbReference type="Pfam" id="PF04039">
    <property type="entry name" value="MnhB"/>
    <property type="match status" value="1"/>
</dbReference>
<evidence type="ECO:0000256" key="2">
    <source>
        <dbReference type="ARBA" id="ARBA00009425"/>
    </source>
</evidence>
<keyword evidence="6 7" id="KW-0472">Membrane</keyword>
<evidence type="ECO:0000256" key="6">
    <source>
        <dbReference type="ARBA" id="ARBA00023136"/>
    </source>
</evidence>
<accession>A0A1H9G0V1</accession>
<dbReference type="PANTHER" id="PTHR33932:SF4">
    <property type="entry name" value="NA(+)_H(+) ANTIPORTER SUBUNIT B"/>
    <property type="match status" value="1"/>
</dbReference>
<dbReference type="GO" id="GO:0005886">
    <property type="term" value="C:plasma membrane"/>
    <property type="evidence" value="ECO:0007669"/>
    <property type="project" value="UniProtKB-SubCell"/>
</dbReference>
<evidence type="ECO:0000313" key="9">
    <source>
        <dbReference type="EMBL" id="SEQ43717.1"/>
    </source>
</evidence>
<feature type="transmembrane region" description="Helical" evidence="7">
    <location>
        <begin position="60"/>
        <end position="81"/>
    </location>
</feature>
<feature type="transmembrane region" description="Helical" evidence="7">
    <location>
        <begin position="101"/>
        <end position="119"/>
    </location>
</feature>
<evidence type="ECO:0000259" key="8">
    <source>
        <dbReference type="Pfam" id="PF04039"/>
    </source>
</evidence>
<feature type="transmembrane region" description="Helical" evidence="7">
    <location>
        <begin position="188"/>
        <end position="213"/>
    </location>
</feature>
<feature type="domain" description="Na+/H+ antiporter MnhB subunit-related protein" evidence="8">
    <location>
        <begin position="98"/>
        <end position="207"/>
    </location>
</feature>
<keyword evidence="10" id="KW-1185">Reference proteome</keyword>
<organism evidence="9 10">
    <name type="scientific">Ectothiorhodospira magna</name>
    <dbReference type="NCBI Taxonomy" id="867345"/>
    <lineage>
        <taxon>Bacteria</taxon>
        <taxon>Pseudomonadati</taxon>
        <taxon>Pseudomonadota</taxon>
        <taxon>Gammaproteobacteria</taxon>
        <taxon>Chromatiales</taxon>
        <taxon>Ectothiorhodospiraceae</taxon>
        <taxon>Ectothiorhodospira</taxon>
    </lineage>
</organism>
<gene>
    <name evidence="9" type="ORF">SAMN05421693_13122</name>
</gene>
<evidence type="ECO:0000313" key="10">
    <source>
        <dbReference type="Proteomes" id="UP000199496"/>
    </source>
</evidence>
<comment type="similarity">
    <text evidence="2">Belongs to the CPA3 antiporters (TC 2.A.63) subunit B family.</text>
</comment>
<protein>
    <submittedName>
        <fullName evidence="9">Domain related to MnhB subunit of Na+/H+ antiporter</fullName>
    </submittedName>
</protein>